<keyword evidence="2" id="KW-1185">Reference proteome</keyword>
<dbReference type="EMBL" id="CM039174">
    <property type="protein sequence ID" value="KAH9755526.1"/>
    <property type="molecule type" value="Genomic_DNA"/>
</dbReference>
<name>A0ACB8KMJ2_CITSI</name>
<reference evidence="2" key="1">
    <citation type="journal article" date="2023" name="Hortic. Res.">
        <title>A chromosome-level phased genome enabling allele-level studies in sweet orange: a case study on citrus Huanglongbing tolerance.</title>
        <authorList>
            <person name="Wu B."/>
            <person name="Yu Q."/>
            <person name="Deng Z."/>
            <person name="Duan Y."/>
            <person name="Luo F."/>
            <person name="Gmitter F. Jr."/>
        </authorList>
    </citation>
    <scope>NUCLEOTIDE SEQUENCE [LARGE SCALE GENOMIC DNA]</scope>
    <source>
        <strain evidence="2">cv. Valencia</strain>
    </source>
</reference>
<evidence type="ECO:0000313" key="1">
    <source>
        <dbReference type="EMBL" id="KAH9755526.1"/>
    </source>
</evidence>
<evidence type="ECO:0000313" key="2">
    <source>
        <dbReference type="Proteomes" id="UP000829398"/>
    </source>
</evidence>
<proteinExistence type="predicted"/>
<comment type="caution">
    <text evidence="1">The sequence shown here is derived from an EMBL/GenBank/DDBJ whole genome shotgun (WGS) entry which is preliminary data.</text>
</comment>
<accession>A0ACB8KMJ2</accession>
<organism evidence="1 2">
    <name type="scientific">Citrus sinensis</name>
    <name type="common">Sweet orange</name>
    <name type="synonym">Citrus aurantium var. sinensis</name>
    <dbReference type="NCBI Taxonomy" id="2711"/>
    <lineage>
        <taxon>Eukaryota</taxon>
        <taxon>Viridiplantae</taxon>
        <taxon>Streptophyta</taxon>
        <taxon>Embryophyta</taxon>
        <taxon>Tracheophyta</taxon>
        <taxon>Spermatophyta</taxon>
        <taxon>Magnoliopsida</taxon>
        <taxon>eudicotyledons</taxon>
        <taxon>Gunneridae</taxon>
        <taxon>Pentapetalae</taxon>
        <taxon>rosids</taxon>
        <taxon>malvids</taxon>
        <taxon>Sapindales</taxon>
        <taxon>Rutaceae</taxon>
        <taxon>Aurantioideae</taxon>
        <taxon>Citrus</taxon>
    </lineage>
</organism>
<gene>
    <name evidence="1" type="ORF">KPL71_015811</name>
</gene>
<protein>
    <submittedName>
        <fullName evidence="1">SWIM-type domain-containing protein</fullName>
    </submittedName>
</protein>
<dbReference type="Proteomes" id="UP000829398">
    <property type="component" value="Chromosome 5"/>
</dbReference>
<sequence length="727" mass="83206">MVKPCFSRSPVEQFPVSLDKEAEFEWFDLAEVNKIIVPDLNEAVITSEFESSSVIVEDSFKKRQPIEIVQDGSAKNITVDDCVGCEEMVDSDSGDDTGNNNTWDAGLDDYESADDSGSNSDMLSDDEVQDACNRYEANSGGFEFNIDGERIMLRVGAVYMNVDEFRNVVKVFAIQNGFRLKRVKNEKSIRVHASPNLNGKHFQIKTFRPEHICARGNDNYEANSTWIAATFLHLFRANPQLNIEVITSELLRRFGIKCSNQRLYRAKNKALELLGQDHKASYTKLYRYMHAILIFNPGSTVTIDIDWLDGGQNPHFKRFFVMFDANRRGFFEGCRQFIGLDGCHLKGLYKGVLLSTVSIDANNGIYPLAMCVVESENTNSWVYFMNKLYEQIGCNDGCGLCFMSDRQKGILNALEIVFPESLKRYCCRHIYANFKQKFPSVLLRNSFWKACRSSNLADFNTHMSELNNIHSAPHDWLMQIPVCCWAKHKFPTHTKCSHMTNNMLESFNNWINNFRGLPIVRMVEEIRRKVMNLIHRMYEQAVMCQDELPPQVRRRILEGMDVSKRKVVNLKANQCDCVEWQLSGLPCAHALCCIDAMRYNVNDFVHLLLKNEALKKTYKHQYYPVPDESRWPPELHDNMLPPIIIRTASRPQTKKRREADENRAFKRSSSVRCSNCEEWGVNIYGNGSGINNERGQSSGAQNQLKAAAVIESGTQEFVHDDGQLTQS</sequence>